<dbReference type="EMBL" id="CABPRJ010001439">
    <property type="protein sequence ID" value="VVC36932.1"/>
    <property type="molecule type" value="Genomic_DNA"/>
</dbReference>
<dbReference type="Proteomes" id="UP000325440">
    <property type="component" value="Unassembled WGS sequence"/>
</dbReference>
<evidence type="ECO:0000313" key="2">
    <source>
        <dbReference type="EMBL" id="VVC36932.1"/>
    </source>
</evidence>
<reference evidence="2 3" key="1">
    <citation type="submission" date="2019-08" db="EMBL/GenBank/DDBJ databases">
        <authorList>
            <person name="Alioto T."/>
            <person name="Alioto T."/>
            <person name="Gomez Garrido J."/>
        </authorList>
    </citation>
    <scope>NUCLEOTIDE SEQUENCE [LARGE SCALE GENOMIC DNA]</scope>
</reference>
<name>A0A5E4N312_9HEMI</name>
<sequence>MTFTDTIVYIGERVGNISNKHSKINNKIQNKKIWKSLRNHIISRRKKNKQAEIQAEKNAEILRKKKILENQQIQENKLSLAQINGRLTELHDRRNELQQEKQALLSQTVISNMMNFAVPRTGLKCGQFEDISKQITGTISSVASATTLLQKQLNLFDMLTIRIRIERLPMFIDGFNSIAQYSVIIPSKINGTDKQSFWIIYSLH</sequence>
<keyword evidence="3" id="KW-1185">Reference proteome</keyword>
<keyword evidence="1" id="KW-0175">Coiled coil</keyword>
<evidence type="ECO:0000256" key="1">
    <source>
        <dbReference type="SAM" id="Coils"/>
    </source>
</evidence>
<dbReference type="OrthoDB" id="6619529at2759"/>
<dbReference type="AlphaFoldDB" id="A0A5E4N312"/>
<gene>
    <name evidence="2" type="ORF">CINCED_3A008478</name>
</gene>
<proteinExistence type="predicted"/>
<protein>
    <submittedName>
        <fullName evidence="2">Uncharacterized protein</fullName>
    </submittedName>
</protein>
<feature type="coiled-coil region" evidence="1">
    <location>
        <begin position="51"/>
        <end position="107"/>
    </location>
</feature>
<accession>A0A5E4N312</accession>
<evidence type="ECO:0000313" key="3">
    <source>
        <dbReference type="Proteomes" id="UP000325440"/>
    </source>
</evidence>
<organism evidence="2 3">
    <name type="scientific">Cinara cedri</name>
    <dbReference type="NCBI Taxonomy" id="506608"/>
    <lineage>
        <taxon>Eukaryota</taxon>
        <taxon>Metazoa</taxon>
        <taxon>Ecdysozoa</taxon>
        <taxon>Arthropoda</taxon>
        <taxon>Hexapoda</taxon>
        <taxon>Insecta</taxon>
        <taxon>Pterygota</taxon>
        <taxon>Neoptera</taxon>
        <taxon>Paraneoptera</taxon>
        <taxon>Hemiptera</taxon>
        <taxon>Sternorrhyncha</taxon>
        <taxon>Aphidomorpha</taxon>
        <taxon>Aphidoidea</taxon>
        <taxon>Aphididae</taxon>
        <taxon>Lachninae</taxon>
        <taxon>Cinara</taxon>
    </lineage>
</organism>